<reference evidence="13 14" key="1">
    <citation type="submission" date="2024-09" db="EMBL/GenBank/DDBJ databases">
        <title>Floridaenema gen nov. (Aerosakkonemataceae, Aerosakkonematales ord. nov., Cyanobacteria) from benthic tropical and subtropical fresh waters, with the description of four new species.</title>
        <authorList>
            <person name="Moretto J.A."/>
            <person name="Berthold D.E."/>
            <person name="Lefler F.W."/>
            <person name="Huang I.-S."/>
            <person name="Laughinghouse H. IV."/>
        </authorList>
    </citation>
    <scope>NUCLEOTIDE SEQUENCE [LARGE SCALE GENOMIC DNA]</scope>
    <source>
        <strain evidence="13 14">BLCC-F154</strain>
    </source>
</reference>
<keyword evidence="5" id="KW-0067">ATP-binding</keyword>
<feature type="transmembrane region" description="Helical" evidence="9">
    <location>
        <begin position="751"/>
        <end position="770"/>
    </location>
</feature>
<sequence>MKLGSRLSEKAICPEPLQPSSPISQENQNQELVKECSDWLSFHRTWGKLKDETLQAIAQCFQLLKIEPSTAIYEENQTPVGVYLLKWGSVEIYRLSLIGKSHIKYRSAGELFGYVPLIGDSENGTYQASAIAISKSEIWFLSRSDFQQLLSKYPEIQGTINSFLAQDLKEFAQRTTKEQLRISGLQPYLHSVPQEEEILGSSKATQKLKQQIENAAKNLKPVVFQAAPGTGKTFLASLIHAHSGLANQPFAEIDCATLSQTETGELNTDPLFGKTGKCLGVLELLERGTLLISNVQILSKVDSDRLIDYLKTGLLVPNSADKNLESQAIQSWVRLILASPNKLNLPEVEVNEIKLFNLQQRKADIPEFADYFLLKFSQEQCRPKLEIDRADLRRLISYNYPGNLTELAAILKRAITMTPKEQTTIPEQVLWSVQSDTNTFRIDLLNQWPWLRKFLLSRWYPEAIWVVMMVIFVPVTIAGFISPQDRSSNIILNLFWAWWWPVYLFLFPFVGRLWCAVCPFMITGELIRRLSLWIFPRKLLPWPTKWLNRWGAYVLFAGFVIIYLWEKLWDLPNTAYLSAWLLIAITAGAVIGSLIYERRLWCRYLCPIGGMNGMFAKLSIVELRSTQQVCGSQCSTFGCFKGSPATPVNFADALPTEGQETEGCPLYSHPAQLQDNRDCVLCMTCLKACPNRSVQLNLRFPTADLLAQHQGFWAEVALLLLLLGGACMHHADKILSLVGLGDLAIDSEHLLIALPVVILLLSIPAILTYLTHAIARVFDSRLPNYLTVIYAYLPFTLGTNLTHYIPSGITEAGQILPVLARTLGYSGNGLPTLTWSPDVAAFLQGVILLSSLAFSAYFLMRITQSSWLSNLPHLLLLTAMTIACFWLMV</sequence>
<gene>
    <name evidence="13" type="ORF">ACE1B6_03425</name>
</gene>
<evidence type="ECO:0000259" key="10">
    <source>
        <dbReference type="PROSITE" id="PS50042"/>
    </source>
</evidence>
<name>A0ABV4Y8R8_9CYAN</name>
<dbReference type="InterPro" id="IPR014710">
    <property type="entry name" value="RmlC-like_jellyroll"/>
</dbReference>
<feature type="transmembrane region" description="Helical" evidence="9">
    <location>
        <begin position="712"/>
        <end position="731"/>
    </location>
</feature>
<dbReference type="SUPFAM" id="SSF52540">
    <property type="entry name" value="P-loop containing nucleoside triphosphate hydrolases"/>
    <property type="match status" value="1"/>
</dbReference>
<protein>
    <submittedName>
        <fullName evidence="13">Cyclic nucleotide-binding domain-containing protein</fullName>
    </submittedName>
</protein>
<feature type="transmembrane region" description="Helical" evidence="9">
    <location>
        <begin position="577"/>
        <end position="596"/>
    </location>
</feature>
<dbReference type="Pfam" id="PF00027">
    <property type="entry name" value="cNMP_binding"/>
    <property type="match status" value="1"/>
</dbReference>
<dbReference type="PROSITE" id="PS50045">
    <property type="entry name" value="SIGMA54_INTERACT_4"/>
    <property type="match status" value="1"/>
</dbReference>
<dbReference type="InterPro" id="IPR000595">
    <property type="entry name" value="cNMP-bd_dom"/>
</dbReference>
<evidence type="ECO:0000256" key="2">
    <source>
        <dbReference type="ARBA" id="ARBA00022475"/>
    </source>
</evidence>
<dbReference type="PROSITE" id="PS00198">
    <property type="entry name" value="4FE4S_FER_1"/>
    <property type="match status" value="1"/>
</dbReference>
<accession>A0ABV4Y8R8</accession>
<evidence type="ECO:0000259" key="11">
    <source>
        <dbReference type="PROSITE" id="PS50045"/>
    </source>
</evidence>
<feature type="transmembrane region" description="Helical" evidence="9">
    <location>
        <begin position="782"/>
        <end position="801"/>
    </location>
</feature>
<dbReference type="Gene3D" id="1.10.8.60">
    <property type="match status" value="1"/>
</dbReference>
<comment type="subcellular location">
    <subcellularLocation>
        <location evidence="1">Cell membrane</location>
    </subcellularLocation>
</comment>
<evidence type="ECO:0000256" key="8">
    <source>
        <dbReference type="ARBA" id="ARBA00023136"/>
    </source>
</evidence>
<organism evidence="13 14">
    <name type="scientific">Floridaenema fluviatile BLCC-F154</name>
    <dbReference type="NCBI Taxonomy" id="3153640"/>
    <lineage>
        <taxon>Bacteria</taxon>
        <taxon>Bacillati</taxon>
        <taxon>Cyanobacteriota</taxon>
        <taxon>Cyanophyceae</taxon>
        <taxon>Oscillatoriophycideae</taxon>
        <taxon>Aerosakkonematales</taxon>
        <taxon>Aerosakkonemataceae</taxon>
        <taxon>Floridanema</taxon>
        <taxon>Floridanema fluviatile</taxon>
    </lineage>
</organism>
<dbReference type="Gene3D" id="2.60.120.10">
    <property type="entry name" value="Jelly Rolls"/>
    <property type="match status" value="1"/>
</dbReference>
<dbReference type="Gene3D" id="3.40.50.300">
    <property type="entry name" value="P-loop containing nucleotide triphosphate hydrolases"/>
    <property type="match status" value="1"/>
</dbReference>
<dbReference type="InterPro" id="IPR017896">
    <property type="entry name" value="4Fe4S_Fe-S-bd"/>
</dbReference>
<feature type="transmembrane region" description="Helical" evidence="9">
    <location>
        <begin position="839"/>
        <end position="859"/>
    </location>
</feature>
<keyword evidence="3" id="KW-0479">Metal-binding</keyword>
<keyword evidence="9" id="KW-0812">Transmembrane</keyword>
<dbReference type="PANTHER" id="PTHR30224:SF4">
    <property type="entry name" value="ELECTRON TRANSPORT PROTEIN YCCM-RELATED"/>
    <property type="match status" value="1"/>
</dbReference>
<dbReference type="InterPro" id="IPR002078">
    <property type="entry name" value="Sigma_54_int"/>
</dbReference>
<keyword evidence="7" id="KW-0411">Iron-sulfur</keyword>
<proteinExistence type="predicted"/>
<feature type="domain" description="Cyclic nucleotide-binding" evidence="10">
    <location>
        <begin position="45"/>
        <end position="167"/>
    </location>
</feature>
<dbReference type="Pfam" id="PF00158">
    <property type="entry name" value="Sigma54_activat"/>
    <property type="match status" value="1"/>
</dbReference>
<feature type="transmembrane region" description="Helical" evidence="9">
    <location>
        <begin position="502"/>
        <end position="527"/>
    </location>
</feature>
<dbReference type="Proteomes" id="UP001576776">
    <property type="component" value="Unassembled WGS sequence"/>
</dbReference>
<dbReference type="InterPro" id="IPR052378">
    <property type="entry name" value="NosR_regulator"/>
</dbReference>
<evidence type="ECO:0000256" key="1">
    <source>
        <dbReference type="ARBA" id="ARBA00004236"/>
    </source>
</evidence>
<feature type="transmembrane region" description="Helical" evidence="9">
    <location>
        <begin position="463"/>
        <end position="482"/>
    </location>
</feature>
<dbReference type="Pfam" id="PF12801">
    <property type="entry name" value="Fer4_5"/>
    <property type="match status" value="2"/>
</dbReference>
<keyword evidence="4" id="KW-0547">Nucleotide-binding</keyword>
<keyword evidence="14" id="KW-1185">Reference proteome</keyword>
<feature type="transmembrane region" description="Helical" evidence="9">
    <location>
        <begin position="547"/>
        <end position="565"/>
    </location>
</feature>
<evidence type="ECO:0000256" key="6">
    <source>
        <dbReference type="ARBA" id="ARBA00023004"/>
    </source>
</evidence>
<feature type="transmembrane region" description="Helical" evidence="9">
    <location>
        <begin position="871"/>
        <end position="888"/>
    </location>
</feature>
<evidence type="ECO:0000256" key="5">
    <source>
        <dbReference type="ARBA" id="ARBA00022840"/>
    </source>
</evidence>
<dbReference type="PROSITE" id="PS51379">
    <property type="entry name" value="4FE4S_FER_2"/>
    <property type="match status" value="1"/>
</dbReference>
<evidence type="ECO:0000313" key="14">
    <source>
        <dbReference type="Proteomes" id="UP001576776"/>
    </source>
</evidence>
<dbReference type="InterPro" id="IPR017900">
    <property type="entry name" value="4Fe4S_Fe_S_CS"/>
</dbReference>
<keyword evidence="9" id="KW-1133">Transmembrane helix</keyword>
<keyword evidence="8 9" id="KW-0472">Membrane</keyword>
<evidence type="ECO:0000256" key="9">
    <source>
        <dbReference type="SAM" id="Phobius"/>
    </source>
</evidence>
<keyword evidence="6" id="KW-0408">Iron</keyword>
<evidence type="ECO:0000313" key="13">
    <source>
        <dbReference type="EMBL" id="MFB2934305.1"/>
    </source>
</evidence>
<evidence type="ECO:0000256" key="7">
    <source>
        <dbReference type="ARBA" id="ARBA00023014"/>
    </source>
</evidence>
<dbReference type="SUPFAM" id="SSF51206">
    <property type="entry name" value="cAMP-binding domain-like"/>
    <property type="match status" value="1"/>
</dbReference>
<dbReference type="RefSeq" id="WP_413255830.1">
    <property type="nucleotide sequence ID" value="NZ_JBHFNS010000018.1"/>
</dbReference>
<dbReference type="CDD" id="cd00009">
    <property type="entry name" value="AAA"/>
    <property type="match status" value="1"/>
</dbReference>
<dbReference type="Pfam" id="PF25601">
    <property type="entry name" value="AAA_lid_14"/>
    <property type="match status" value="1"/>
</dbReference>
<dbReference type="InterPro" id="IPR018490">
    <property type="entry name" value="cNMP-bd_dom_sf"/>
</dbReference>
<comment type="caution">
    <text evidence="13">The sequence shown here is derived from an EMBL/GenBank/DDBJ whole genome shotgun (WGS) entry which is preliminary data.</text>
</comment>
<dbReference type="InterPro" id="IPR027417">
    <property type="entry name" value="P-loop_NTPase"/>
</dbReference>
<dbReference type="CDD" id="cd00038">
    <property type="entry name" value="CAP_ED"/>
    <property type="match status" value="1"/>
</dbReference>
<dbReference type="SMART" id="SM00100">
    <property type="entry name" value="cNMP"/>
    <property type="match status" value="1"/>
</dbReference>
<evidence type="ECO:0000256" key="4">
    <source>
        <dbReference type="ARBA" id="ARBA00022741"/>
    </source>
</evidence>
<dbReference type="InterPro" id="IPR058031">
    <property type="entry name" value="AAA_lid_NorR"/>
</dbReference>
<dbReference type="EMBL" id="JBHFNS010000018">
    <property type="protein sequence ID" value="MFB2934305.1"/>
    <property type="molecule type" value="Genomic_DNA"/>
</dbReference>
<evidence type="ECO:0000256" key="3">
    <source>
        <dbReference type="ARBA" id="ARBA00022723"/>
    </source>
</evidence>
<feature type="domain" description="Sigma-54 factor interaction" evidence="11">
    <location>
        <begin position="198"/>
        <end position="416"/>
    </location>
</feature>
<dbReference type="PROSITE" id="PS50042">
    <property type="entry name" value="CNMP_BINDING_3"/>
    <property type="match status" value="1"/>
</dbReference>
<dbReference type="PANTHER" id="PTHR30224">
    <property type="entry name" value="ELECTRON TRANSPORT PROTEIN"/>
    <property type="match status" value="1"/>
</dbReference>
<feature type="domain" description="4Fe-4S ferredoxin-type" evidence="12">
    <location>
        <begin position="669"/>
        <end position="699"/>
    </location>
</feature>
<keyword evidence="2" id="KW-1003">Cell membrane</keyword>
<evidence type="ECO:0000259" key="12">
    <source>
        <dbReference type="PROSITE" id="PS51379"/>
    </source>
</evidence>